<reference evidence="1 2" key="1">
    <citation type="journal article" date="2019" name="Commun. Biol.">
        <title>The bagworm genome reveals a unique fibroin gene that provides high tensile strength.</title>
        <authorList>
            <person name="Kono N."/>
            <person name="Nakamura H."/>
            <person name="Ohtoshi R."/>
            <person name="Tomita M."/>
            <person name="Numata K."/>
            <person name="Arakawa K."/>
        </authorList>
    </citation>
    <scope>NUCLEOTIDE SEQUENCE [LARGE SCALE GENOMIC DNA]</scope>
</reference>
<evidence type="ECO:0000313" key="1">
    <source>
        <dbReference type="EMBL" id="GBP11095.1"/>
    </source>
</evidence>
<dbReference type="Proteomes" id="UP000299102">
    <property type="component" value="Unassembled WGS sequence"/>
</dbReference>
<accession>A0A4C1TAA6</accession>
<organism evidence="1 2">
    <name type="scientific">Eumeta variegata</name>
    <name type="common">Bagworm moth</name>
    <name type="synonym">Eumeta japonica</name>
    <dbReference type="NCBI Taxonomy" id="151549"/>
    <lineage>
        <taxon>Eukaryota</taxon>
        <taxon>Metazoa</taxon>
        <taxon>Ecdysozoa</taxon>
        <taxon>Arthropoda</taxon>
        <taxon>Hexapoda</taxon>
        <taxon>Insecta</taxon>
        <taxon>Pterygota</taxon>
        <taxon>Neoptera</taxon>
        <taxon>Endopterygota</taxon>
        <taxon>Lepidoptera</taxon>
        <taxon>Glossata</taxon>
        <taxon>Ditrysia</taxon>
        <taxon>Tineoidea</taxon>
        <taxon>Psychidae</taxon>
        <taxon>Oiketicinae</taxon>
        <taxon>Eumeta</taxon>
    </lineage>
</organism>
<dbReference type="EMBL" id="BGZK01004823">
    <property type="protein sequence ID" value="GBP11095.1"/>
    <property type="molecule type" value="Genomic_DNA"/>
</dbReference>
<gene>
    <name evidence="1" type="ORF">EVAR_101410_1</name>
</gene>
<sequence>MATTKPAPADTYMLLTVKVKPLGAPLMVASPVREPATLDMQIGIDYSFGQLQHPHHHHASVYKTSGKCSSFESSRLHPIRARQQYQN</sequence>
<evidence type="ECO:0000313" key="2">
    <source>
        <dbReference type="Proteomes" id="UP000299102"/>
    </source>
</evidence>
<dbReference type="AlphaFoldDB" id="A0A4C1TAA6"/>
<name>A0A4C1TAA6_EUMVA</name>
<protein>
    <submittedName>
        <fullName evidence="1">Uncharacterized protein</fullName>
    </submittedName>
</protein>
<comment type="caution">
    <text evidence="1">The sequence shown here is derived from an EMBL/GenBank/DDBJ whole genome shotgun (WGS) entry which is preliminary data.</text>
</comment>
<keyword evidence="2" id="KW-1185">Reference proteome</keyword>
<proteinExistence type="predicted"/>